<dbReference type="InterPro" id="IPR029025">
    <property type="entry name" value="T3SS_substrate_exporter_C"/>
</dbReference>
<name>A0ABZ0IC39_9GAMM</name>
<dbReference type="InterPro" id="IPR006135">
    <property type="entry name" value="T3SS_substrate_exporter"/>
</dbReference>
<dbReference type="RefSeq" id="WP_407327294.1">
    <property type="nucleotide sequence ID" value="NZ_CP136865.1"/>
</dbReference>
<evidence type="ECO:0000313" key="6">
    <source>
        <dbReference type="Proteomes" id="UP001626549"/>
    </source>
</evidence>
<dbReference type="Gene3D" id="3.40.1690.10">
    <property type="entry name" value="secretion proteins EscU"/>
    <property type="match status" value="1"/>
</dbReference>
<evidence type="ECO:0000256" key="3">
    <source>
        <dbReference type="ARBA" id="ARBA00023225"/>
    </source>
</evidence>
<comment type="function">
    <text evidence="4">Required for formation of the rod structure in the basal body of the flagellar apparatus. Together with FliI and FliH, may constitute the export apparatus of flagellin.</text>
</comment>
<evidence type="ECO:0000313" key="5">
    <source>
        <dbReference type="EMBL" id="WOJ96617.1"/>
    </source>
</evidence>
<dbReference type="PANTHER" id="PTHR30531">
    <property type="entry name" value="FLAGELLAR BIOSYNTHETIC PROTEIN FLHB"/>
    <property type="match status" value="1"/>
</dbReference>
<keyword evidence="6" id="KW-1185">Reference proteome</keyword>
<reference evidence="5 6" key="1">
    <citation type="submission" date="2023-10" db="EMBL/GenBank/DDBJ databases">
        <title>Two novel species belonging to the OM43/NOR5 clade.</title>
        <authorList>
            <person name="Park M."/>
        </authorList>
    </citation>
    <scope>NUCLEOTIDE SEQUENCE [LARGE SCALE GENOMIC DNA]</scope>
    <source>
        <strain evidence="5 6">IMCC45268</strain>
    </source>
</reference>
<organism evidence="5 6">
    <name type="scientific">Congregibacter brevis</name>
    <dbReference type="NCBI Taxonomy" id="3081201"/>
    <lineage>
        <taxon>Bacteria</taxon>
        <taxon>Pseudomonadati</taxon>
        <taxon>Pseudomonadota</taxon>
        <taxon>Gammaproteobacteria</taxon>
        <taxon>Cellvibrionales</taxon>
        <taxon>Halieaceae</taxon>
        <taxon>Congregibacter</taxon>
    </lineage>
</organism>
<protein>
    <recommendedName>
        <fullName evidence="2">Flagellar biosynthetic protein FlhB</fullName>
    </recommendedName>
</protein>
<dbReference type="PANTHER" id="PTHR30531:SF12">
    <property type="entry name" value="FLAGELLAR BIOSYNTHETIC PROTEIN FLHB"/>
    <property type="match status" value="1"/>
</dbReference>
<dbReference type="Proteomes" id="UP001626549">
    <property type="component" value="Chromosome"/>
</dbReference>
<evidence type="ECO:0000256" key="1">
    <source>
        <dbReference type="ARBA" id="ARBA00010690"/>
    </source>
</evidence>
<dbReference type="EMBL" id="CP136865">
    <property type="protein sequence ID" value="WOJ96617.1"/>
    <property type="molecule type" value="Genomic_DNA"/>
</dbReference>
<proteinExistence type="inferred from homology"/>
<evidence type="ECO:0000256" key="2">
    <source>
        <dbReference type="ARBA" id="ARBA00021622"/>
    </source>
</evidence>
<keyword evidence="3" id="KW-0653">Protein transport</keyword>
<dbReference type="Pfam" id="PF01312">
    <property type="entry name" value="Bac_export_2"/>
    <property type="match status" value="1"/>
</dbReference>
<keyword evidence="3" id="KW-1006">Bacterial flagellum protein export</keyword>
<sequence>MSVHDKPAHSSGSQSAALSYSGEGAPVLVAKGENAIADRIVELAAQHDVPIVQNEQLTELLCQIPLGDEVPPALYVAVAEVLAYVYRLNAQVDRRV</sequence>
<keyword evidence="3" id="KW-0813">Transport</keyword>
<gene>
    <name evidence="5" type="ORF">R0137_15400</name>
</gene>
<dbReference type="SUPFAM" id="SSF160544">
    <property type="entry name" value="EscU C-terminal domain-like"/>
    <property type="match status" value="1"/>
</dbReference>
<comment type="similarity">
    <text evidence="1">Belongs to the type III secretion exporter family.</text>
</comment>
<evidence type="ECO:0000256" key="4">
    <source>
        <dbReference type="ARBA" id="ARBA00025078"/>
    </source>
</evidence>
<accession>A0ABZ0IC39</accession>